<name>A0A0N4UFR9_DRAME</name>
<reference evidence="1 3" key="2">
    <citation type="submission" date="2018-11" db="EMBL/GenBank/DDBJ databases">
        <authorList>
            <consortium name="Pathogen Informatics"/>
        </authorList>
    </citation>
    <scope>NUCLEOTIDE SEQUENCE [LARGE SCALE GENOMIC DNA]</scope>
</reference>
<dbReference type="Proteomes" id="UP000038040">
    <property type="component" value="Unplaced"/>
</dbReference>
<accession>A0A0N4UFR9</accession>
<evidence type="ECO:0000313" key="2">
    <source>
        <dbReference type="Proteomes" id="UP000038040"/>
    </source>
</evidence>
<evidence type="ECO:0000313" key="1">
    <source>
        <dbReference type="EMBL" id="VDN51221.1"/>
    </source>
</evidence>
<keyword evidence="3" id="KW-1185">Reference proteome</keyword>
<dbReference type="Proteomes" id="UP000274756">
    <property type="component" value="Unassembled WGS sequence"/>
</dbReference>
<reference evidence="4" key="1">
    <citation type="submission" date="2017-02" db="UniProtKB">
        <authorList>
            <consortium name="WormBaseParasite"/>
        </authorList>
    </citation>
    <scope>IDENTIFICATION</scope>
</reference>
<proteinExistence type="predicted"/>
<dbReference type="EMBL" id="UYYG01000015">
    <property type="protein sequence ID" value="VDN51221.1"/>
    <property type="molecule type" value="Genomic_DNA"/>
</dbReference>
<evidence type="ECO:0000313" key="3">
    <source>
        <dbReference type="Proteomes" id="UP000274756"/>
    </source>
</evidence>
<gene>
    <name evidence="1" type="ORF">DME_LOCUS1194</name>
</gene>
<evidence type="ECO:0000313" key="4">
    <source>
        <dbReference type="WBParaSite" id="DME_0000629701-mRNA-1"/>
    </source>
</evidence>
<dbReference type="AlphaFoldDB" id="A0A0N4UFR9"/>
<dbReference type="WBParaSite" id="DME_0000629701-mRNA-1">
    <property type="protein sequence ID" value="DME_0000629701-mRNA-1"/>
    <property type="gene ID" value="DME_0000629701"/>
</dbReference>
<dbReference type="InterPro" id="IPR008042">
    <property type="entry name" value="Retrotrans_Pao"/>
</dbReference>
<sequence>MEETFTTQISNSSHILATKRQLLQYVASIYDPLGYTGLIVLHLQYLWRQNVKWDDQLESELQQPINNIFTDWETIIFPG</sequence>
<protein>
    <submittedName>
        <fullName evidence="1 4">Uncharacterized protein</fullName>
    </submittedName>
</protein>
<dbReference type="OrthoDB" id="5920214at2759"/>
<dbReference type="Pfam" id="PF05380">
    <property type="entry name" value="Peptidase_A17"/>
    <property type="match status" value="1"/>
</dbReference>
<organism evidence="2 4">
    <name type="scientific">Dracunculus medinensis</name>
    <name type="common">Guinea worm</name>
    <dbReference type="NCBI Taxonomy" id="318479"/>
    <lineage>
        <taxon>Eukaryota</taxon>
        <taxon>Metazoa</taxon>
        <taxon>Ecdysozoa</taxon>
        <taxon>Nematoda</taxon>
        <taxon>Chromadorea</taxon>
        <taxon>Rhabditida</taxon>
        <taxon>Spirurina</taxon>
        <taxon>Dracunculoidea</taxon>
        <taxon>Dracunculidae</taxon>
        <taxon>Dracunculus</taxon>
    </lineage>
</organism>